<comment type="caution">
    <text evidence="16">The sequence shown here is derived from an EMBL/GenBank/DDBJ whole genome shotgun (WGS) entry which is preliminary data.</text>
</comment>
<dbReference type="SMART" id="SM00388">
    <property type="entry name" value="HisKA"/>
    <property type="match status" value="1"/>
</dbReference>
<evidence type="ECO:0000256" key="10">
    <source>
        <dbReference type="ARBA" id="ARBA00022989"/>
    </source>
</evidence>
<feature type="transmembrane region" description="Helical" evidence="14">
    <location>
        <begin position="51"/>
        <end position="69"/>
    </location>
</feature>
<evidence type="ECO:0000256" key="14">
    <source>
        <dbReference type="SAM" id="Phobius"/>
    </source>
</evidence>
<evidence type="ECO:0000313" key="16">
    <source>
        <dbReference type="EMBL" id="MEQ2577422.1"/>
    </source>
</evidence>
<dbReference type="Pfam" id="PF02518">
    <property type="entry name" value="HATPase_c"/>
    <property type="match status" value="1"/>
</dbReference>
<dbReference type="PANTHER" id="PTHR45569">
    <property type="entry name" value="SENSOR PROTEIN KDPD"/>
    <property type="match status" value="1"/>
</dbReference>
<dbReference type="Proteomes" id="UP001470288">
    <property type="component" value="Unassembled WGS sequence"/>
</dbReference>
<comment type="subcellular location">
    <subcellularLocation>
        <location evidence="2">Membrane</location>
        <topology evidence="2">Multi-pass membrane protein</topology>
    </subcellularLocation>
</comment>
<evidence type="ECO:0000256" key="11">
    <source>
        <dbReference type="ARBA" id="ARBA00023012"/>
    </source>
</evidence>
<keyword evidence="11" id="KW-0902">Two-component regulatory system</keyword>
<dbReference type="InterPro" id="IPR025201">
    <property type="entry name" value="KdpD_TM"/>
</dbReference>
<dbReference type="SUPFAM" id="SSF47384">
    <property type="entry name" value="Homodimeric domain of signal transducing histidine kinase"/>
    <property type="match status" value="1"/>
</dbReference>
<dbReference type="PANTHER" id="PTHR45569:SF1">
    <property type="entry name" value="SENSOR PROTEIN KDPD"/>
    <property type="match status" value="1"/>
</dbReference>
<evidence type="ECO:0000256" key="4">
    <source>
        <dbReference type="ARBA" id="ARBA00022553"/>
    </source>
</evidence>
<evidence type="ECO:0000256" key="7">
    <source>
        <dbReference type="ARBA" id="ARBA00022741"/>
    </source>
</evidence>
<name>A0ABV1HWZ2_9FIRM</name>
<evidence type="ECO:0000256" key="9">
    <source>
        <dbReference type="ARBA" id="ARBA00022840"/>
    </source>
</evidence>
<keyword evidence="17" id="KW-1185">Reference proteome</keyword>
<evidence type="ECO:0000256" key="12">
    <source>
        <dbReference type="ARBA" id="ARBA00023136"/>
    </source>
</evidence>
<dbReference type="CDD" id="cd00082">
    <property type="entry name" value="HisKA"/>
    <property type="match status" value="1"/>
</dbReference>
<organism evidence="16 17">
    <name type="scientific">Hominiventricola aquisgranensis</name>
    <dbReference type="NCBI Taxonomy" id="3133164"/>
    <lineage>
        <taxon>Bacteria</taxon>
        <taxon>Bacillati</taxon>
        <taxon>Bacillota</taxon>
        <taxon>Clostridia</taxon>
        <taxon>Lachnospirales</taxon>
        <taxon>Lachnospiraceae</taxon>
        <taxon>Hominiventricola</taxon>
    </lineage>
</organism>
<comment type="catalytic activity">
    <reaction evidence="1">
        <text>ATP + protein L-histidine = ADP + protein N-phospho-L-histidine.</text>
        <dbReference type="EC" id="2.7.13.3"/>
    </reaction>
</comment>
<evidence type="ECO:0000256" key="1">
    <source>
        <dbReference type="ARBA" id="ARBA00000085"/>
    </source>
</evidence>
<keyword evidence="12 14" id="KW-0472">Membrane</keyword>
<dbReference type="Gene3D" id="1.10.287.130">
    <property type="match status" value="1"/>
</dbReference>
<feature type="transmembrane region" description="Helical" evidence="14">
    <location>
        <begin position="76"/>
        <end position="92"/>
    </location>
</feature>
<dbReference type="InterPro" id="IPR003594">
    <property type="entry name" value="HATPase_dom"/>
</dbReference>
<evidence type="ECO:0000256" key="5">
    <source>
        <dbReference type="ARBA" id="ARBA00022679"/>
    </source>
</evidence>
<keyword evidence="5" id="KW-0808">Transferase</keyword>
<dbReference type="Gene3D" id="3.30.565.10">
    <property type="entry name" value="Histidine kinase-like ATPase, C-terminal domain"/>
    <property type="match status" value="1"/>
</dbReference>
<dbReference type="EMBL" id="JBBMFC010000002">
    <property type="protein sequence ID" value="MEQ2577422.1"/>
    <property type="molecule type" value="Genomic_DNA"/>
</dbReference>
<dbReference type="InterPro" id="IPR052023">
    <property type="entry name" value="Histidine_kinase_KdpD"/>
</dbReference>
<sequence>MKNFIWNRFTRFVDAISQAHTFHAHFSLLFTIGAMTFATALSLFFHQITPTGSANIALIYILTIIMISYHTDKYRYGIISGIISVFFINYMFTYPFGQFSFSTAGYPFTFAVMYFISILSSATVFRMKDQAQKINETEKLLAEAEKEKLRANLLRAVSHDLRTPLTSMIGASSSYLENETTLSSPEKRDLVSHIYEDANWLLHMVENLLSVTRITDGISNTLKETPEVAEEVLFDAVSTIRKRYPDYQIQVSVPGDFYVVPMDPLLIKQVIINLLENAYFHARSEQPVQCYLTGDDAQIQVHIRDHGNGIAPDRLKSIFDAAPSAPSSAADTKRGMGIGLSICKAIITAHNGEIHAINHADGAEFFFNLPKEAISHESEHSDSGHRR</sequence>
<evidence type="ECO:0000256" key="2">
    <source>
        <dbReference type="ARBA" id="ARBA00004141"/>
    </source>
</evidence>
<keyword evidence="10 14" id="KW-1133">Transmembrane helix</keyword>
<dbReference type="InterPro" id="IPR005467">
    <property type="entry name" value="His_kinase_dom"/>
</dbReference>
<dbReference type="EC" id="2.7.13.3" evidence="3"/>
<evidence type="ECO:0000256" key="6">
    <source>
        <dbReference type="ARBA" id="ARBA00022692"/>
    </source>
</evidence>
<evidence type="ECO:0000256" key="3">
    <source>
        <dbReference type="ARBA" id="ARBA00012438"/>
    </source>
</evidence>
<feature type="transmembrane region" description="Helical" evidence="14">
    <location>
        <begin position="104"/>
        <end position="125"/>
    </location>
</feature>
<keyword evidence="4" id="KW-0597">Phosphoprotein</keyword>
<dbReference type="RefSeq" id="WP_117497827.1">
    <property type="nucleotide sequence ID" value="NZ_JBBMFC010000002.1"/>
</dbReference>
<dbReference type="InterPro" id="IPR003661">
    <property type="entry name" value="HisK_dim/P_dom"/>
</dbReference>
<dbReference type="Pfam" id="PF13493">
    <property type="entry name" value="DUF4118"/>
    <property type="match status" value="1"/>
</dbReference>
<keyword evidence="6 14" id="KW-0812">Transmembrane</keyword>
<dbReference type="InterPro" id="IPR038318">
    <property type="entry name" value="KdpD_sf"/>
</dbReference>
<dbReference type="SUPFAM" id="SSF55874">
    <property type="entry name" value="ATPase domain of HSP90 chaperone/DNA topoisomerase II/histidine kinase"/>
    <property type="match status" value="1"/>
</dbReference>
<keyword evidence="7" id="KW-0547">Nucleotide-binding</keyword>
<dbReference type="PROSITE" id="PS50109">
    <property type="entry name" value="HIS_KIN"/>
    <property type="match status" value="1"/>
</dbReference>
<dbReference type="Gene3D" id="1.20.120.620">
    <property type="entry name" value="Backbone structure of the membrane domain of e. Coli histidine kinase receptor kdpd"/>
    <property type="match status" value="1"/>
</dbReference>
<dbReference type="InterPro" id="IPR036097">
    <property type="entry name" value="HisK_dim/P_sf"/>
</dbReference>
<evidence type="ECO:0000313" key="17">
    <source>
        <dbReference type="Proteomes" id="UP001470288"/>
    </source>
</evidence>
<keyword evidence="9" id="KW-0067">ATP-binding</keyword>
<keyword evidence="8" id="KW-0418">Kinase</keyword>
<reference evidence="16 17" key="1">
    <citation type="submission" date="2024-03" db="EMBL/GenBank/DDBJ databases">
        <title>Human intestinal bacterial collection.</title>
        <authorList>
            <person name="Pauvert C."/>
            <person name="Hitch T.C.A."/>
            <person name="Clavel T."/>
        </authorList>
    </citation>
    <scope>NUCLEOTIDE SEQUENCE [LARGE SCALE GENOMIC DNA]</scope>
    <source>
        <strain evidence="16 17">CLA-AA-H78B</strain>
    </source>
</reference>
<dbReference type="SMART" id="SM00387">
    <property type="entry name" value="HATPase_c"/>
    <property type="match status" value="1"/>
</dbReference>
<dbReference type="InterPro" id="IPR004358">
    <property type="entry name" value="Sig_transdc_His_kin-like_C"/>
</dbReference>
<evidence type="ECO:0000256" key="13">
    <source>
        <dbReference type="SAM" id="Coils"/>
    </source>
</evidence>
<protein>
    <recommendedName>
        <fullName evidence="3">histidine kinase</fullName>
        <ecNumber evidence="3">2.7.13.3</ecNumber>
    </recommendedName>
</protein>
<evidence type="ECO:0000259" key="15">
    <source>
        <dbReference type="PROSITE" id="PS50109"/>
    </source>
</evidence>
<feature type="transmembrane region" description="Helical" evidence="14">
    <location>
        <begin position="21"/>
        <end position="45"/>
    </location>
</feature>
<keyword evidence="13" id="KW-0175">Coiled coil</keyword>
<feature type="domain" description="Histidine kinase" evidence="15">
    <location>
        <begin position="156"/>
        <end position="373"/>
    </location>
</feature>
<dbReference type="InterPro" id="IPR036890">
    <property type="entry name" value="HATPase_C_sf"/>
</dbReference>
<feature type="coiled-coil region" evidence="13">
    <location>
        <begin position="127"/>
        <end position="154"/>
    </location>
</feature>
<dbReference type="Pfam" id="PF00512">
    <property type="entry name" value="HisKA"/>
    <property type="match status" value="1"/>
</dbReference>
<dbReference type="PRINTS" id="PR00344">
    <property type="entry name" value="BCTRLSENSOR"/>
</dbReference>
<proteinExistence type="predicted"/>
<gene>
    <name evidence="16" type="ORF">WMO62_01040</name>
</gene>
<evidence type="ECO:0000256" key="8">
    <source>
        <dbReference type="ARBA" id="ARBA00022777"/>
    </source>
</evidence>
<accession>A0ABV1HWZ2</accession>